<protein>
    <recommendedName>
        <fullName evidence="1">N-acetyltransferase domain-containing protein</fullName>
    </recommendedName>
</protein>
<dbReference type="PROSITE" id="PS51186">
    <property type="entry name" value="GNAT"/>
    <property type="match status" value="1"/>
</dbReference>
<dbReference type="EMBL" id="OU015584">
    <property type="protein sequence ID" value="CAG5082184.1"/>
    <property type="molecule type" value="Genomic_DNA"/>
</dbReference>
<dbReference type="InterPro" id="IPR000182">
    <property type="entry name" value="GNAT_dom"/>
</dbReference>
<dbReference type="SUPFAM" id="SSF55729">
    <property type="entry name" value="Acyl-CoA N-acyltransferases (Nat)"/>
    <property type="match status" value="1"/>
</dbReference>
<dbReference type="Pfam" id="PF00583">
    <property type="entry name" value="Acetyltransf_1"/>
    <property type="match status" value="1"/>
</dbReference>
<proteinExistence type="predicted"/>
<feature type="domain" description="N-acetyltransferase" evidence="1">
    <location>
        <begin position="24"/>
        <end position="173"/>
    </location>
</feature>
<evidence type="ECO:0000313" key="3">
    <source>
        <dbReference type="Proteomes" id="UP000683507"/>
    </source>
</evidence>
<dbReference type="RefSeq" id="WP_258542026.1">
    <property type="nucleotide sequence ID" value="NZ_OU015584.1"/>
</dbReference>
<dbReference type="InterPro" id="IPR016181">
    <property type="entry name" value="Acyl_CoA_acyltransferase"/>
</dbReference>
<keyword evidence="3" id="KW-1185">Reference proteome</keyword>
<gene>
    <name evidence="2" type="ORF">CRYO30217_01831</name>
</gene>
<evidence type="ECO:0000313" key="2">
    <source>
        <dbReference type="EMBL" id="CAG5082184.1"/>
    </source>
</evidence>
<dbReference type="CDD" id="cd04301">
    <property type="entry name" value="NAT_SF"/>
    <property type="match status" value="1"/>
</dbReference>
<dbReference type="Gene3D" id="3.40.630.30">
    <property type="match status" value="1"/>
</dbReference>
<evidence type="ECO:0000259" key="1">
    <source>
        <dbReference type="PROSITE" id="PS51186"/>
    </source>
</evidence>
<organism evidence="2 3">
    <name type="scientific">Parvicella tangerina</name>
    <dbReference type="NCBI Taxonomy" id="2829795"/>
    <lineage>
        <taxon>Bacteria</taxon>
        <taxon>Pseudomonadati</taxon>
        <taxon>Bacteroidota</taxon>
        <taxon>Flavobacteriia</taxon>
        <taxon>Flavobacteriales</taxon>
        <taxon>Parvicellaceae</taxon>
        <taxon>Parvicella</taxon>
    </lineage>
</organism>
<dbReference type="Proteomes" id="UP000683507">
    <property type="component" value="Chromosome"/>
</dbReference>
<name>A0A916JMV3_9FLAO</name>
<dbReference type="GO" id="GO:0016747">
    <property type="term" value="F:acyltransferase activity, transferring groups other than amino-acyl groups"/>
    <property type="evidence" value="ECO:0007669"/>
    <property type="project" value="InterPro"/>
</dbReference>
<accession>A0A916JMV3</accession>
<reference evidence="2" key="1">
    <citation type="submission" date="2021-04" db="EMBL/GenBank/DDBJ databases">
        <authorList>
            <person name="Rodrigo-Torres L."/>
            <person name="Arahal R. D."/>
            <person name="Lucena T."/>
        </authorList>
    </citation>
    <scope>NUCLEOTIDE SEQUENCE</scope>
    <source>
        <strain evidence="2">AS29M-1</strain>
    </source>
</reference>
<dbReference type="KEGG" id="ptan:CRYO30217_01831"/>
<dbReference type="AlphaFoldDB" id="A0A916JMV3"/>
<sequence>MRPNQAEPRLSIQLIETENDNRLRKIEQLAQEIWTEHYTPIIGEAQVKYMLDQFQRYQKIKEQLLEGYIYGVVYLQDHLIGYFSVQPRDHHLFLSKIYLKSNQRGKGFFSVVLKFIEQVAKEYQKKVIELTVNKHNTDTINIYKTKGFEIVKPAVFDIGNGYVMDDYIMRKHI</sequence>